<evidence type="ECO:0000313" key="3">
    <source>
        <dbReference type="Proteomes" id="UP000002640"/>
    </source>
</evidence>
<protein>
    <submittedName>
        <fullName evidence="2">Uncharacterized protein</fullName>
    </submittedName>
</protein>
<feature type="region of interest" description="Disordered" evidence="1">
    <location>
        <begin position="90"/>
        <end position="122"/>
    </location>
</feature>
<accession>G4YM08</accession>
<proteinExistence type="predicted"/>
<organism evidence="2 3">
    <name type="scientific">Phytophthora sojae (strain P6497)</name>
    <name type="common">Soybean stem and root rot agent</name>
    <name type="synonym">Phytophthora megasperma f. sp. glycines</name>
    <dbReference type="NCBI Taxonomy" id="1094619"/>
    <lineage>
        <taxon>Eukaryota</taxon>
        <taxon>Sar</taxon>
        <taxon>Stramenopiles</taxon>
        <taxon>Oomycota</taxon>
        <taxon>Peronosporomycetes</taxon>
        <taxon>Peronosporales</taxon>
        <taxon>Peronosporaceae</taxon>
        <taxon>Phytophthora</taxon>
    </lineage>
</organism>
<dbReference type="Proteomes" id="UP000002640">
    <property type="component" value="Unassembled WGS sequence"/>
</dbReference>
<reference evidence="2 3" key="1">
    <citation type="journal article" date="2006" name="Science">
        <title>Phytophthora genome sequences uncover evolutionary origins and mechanisms of pathogenesis.</title>
        <authorList>
            <person name="Tyler B.M."/>
            <person name="Tripathy S."/>
            <person name="Zhang X."/>
            <person name="Dehal P."/>
            <person name="Jiang R.H."/>
            <person name="Aerts A."/>
            <person name="Arredondo F.D."/>
            <person name="Baxter L."/>
            <person name="Bensasson D."/>
            <person name="Beynon J.L."/>
            <person name="Chapman J."/>
            <person name="Damasceno C.M."/>
            <person name="Dorrance A.E."/>
            <person name="Dou D."/>
            <person name="Dickerman A.W."/>
            <person name="Dubchak I.L."/>
            <person name="Garbelotto M."/>
            <person name="Gijzen M."/>
            <person name="Gordon S.G."/>
            <person name="Govers F."/>
            <person name="Grunwald N.J."/>
            <person name="Huang W."/>
            <person name="Ivors K.L."/>
            <person name="Jones R.W."/>
            <person name="Kamoun S."/>
            <person name="Krampis K."/>
            <person name="Lamour K.H."/>
            <person name="Lee M.K."/>
            <person name="McDonald W.H."/>
            <person name="Medina M."/>
            <person name="Meijer H.J."/>
            <person name="Nordberg E.K."/>
            <person name="Maclean D.J."/>
            <person name="Ospina-Giraldo M.D."/>
            <person name="Morris P.F."/>
            <person name="Phuntumart V."/>
            <person name="Putnam N.H."/>
            <person name="Rash S."/>
            <person name="Rose J.K."/>
            <person name="Sakihama Y."/>
            <person name="Salamov A.A."/>
            <person name="Savidor A."/>
            <person name="Scheuring C.F."/>
            <person name="Smith B.M."/>
            <person name="Sobral B.W."/>
            <person name="Terry A."/>
            <person name="Torto-Alalibo T.A."/>
            <person name="Win J."/>
            <person name="Xu Z."/>
            <person name="Zhang H."/>
            <person name="Grigoriev I.V."/>
            <person name="Rokhsar D.S."/>
            <person name="Boore J.L."/>
        </authorList>
    </citation>
    <scope>NUCLEOTIDE SEQUENCE [LARGE SCALE GENOMIC DNA]</scope>
    <source>
        <strain evidence="2 3">P6497</strain>
    </source>
</reference>
<gene>
    <name evidence="2" type="ORF">PHYSODRAFT_247088</name>
</gene>
<feature type="compositionally biased region" description="Basic and acidic residues" evidence="1">
    <location>
        <begin position="93"/>
        <end position="120"/>
    </location>
</feature>
<dbReference type="GeneID" id="20637680"/>
<dbReference type="SMR" id="G4YM08"/>
<dbReference type="EMBL" id="JH159151">
    <property type="protein sequence ID" value="EGZ27538.1"/>
    <property type="molecule type" value="Genomic_DNA"/>
</dbReference>
<dbReference type="InParanoid" id="G4YM08"/>
<dbReference type="KEGG" id="psoj:PHYSODRAFT_247088"/>
<dbReference type="AlphaFoldDB" id="G4YM08"/>
<feature type="compositionally biased region" description="Polar residues" evidence="1">
    <location>
        <begin position="8"/>
        <end position="28"/>
    </location>
</feature>
<evidence type="ECO:0000313" key="2">
    <source>
        <dbReference type="EMBL" id="EGZ27538.1"/>
    </source>
</evidence>
<dbReference type="RefSeq" id="XP_009514813.1">
    <property type="nucleotide sequence ID" value="XM_009516518.1"/>
</dbReference>
<evidence type="ECO:0000256" key="1">
    <source>
        <dbReference type="SAM" id="MobiDB-lite"/>
    </source>
</evidence>
<name>G4YM08_PHYSP</name>
<keyword evidence="3" id="KW-1185">Reference proteome</keyword>
<feature type="region of interest" description="Disordered" evidence="1">
    <location>
        <begin position="1"/>
        <end position="36"/>
    </location>
</feature>
<sequence length="141" mass="15995">MPLPPNSMALTSTNSPPITNSMPSTPQAVPQALKRHATSADVLSQTAQRHRRIDAAIDKASCQMTMDNSSEFSSTIVAMMFMVQERQAARNAEYQRQKEERQREQAEREEKQAAEREMRDQQSLQLKLMLMAKLMGDQNNN</sequence>